<sequence>MVSWQVPADLPAGVYPVIPSQMTPNPELRSVPSNASIAASSSSGELLVGSAGPKLTWSVAPGVIEIKWSGVAGSQYSVLASTNVAAPLAEWTSLGVGVATNDSEFIFRDSDVKDLSRRFYRIKTP</sequence>
<dbReference type="EMBL" id="VSSQ01082185">
    <property type="protein sequence ID" value="MPN30889.1"/>
    <property type="molecule type" value="Genomic_DNA"/>
</dbReference>
<organism evidence="1">
    <name type="scientific">bioreactor metagenome</name>
    <dbReference type="NCBI Taxonomy" id="1076179"/>
    <lineage>
        <taxon>unclassified sequences</taxon>
        <taxon>metagenomes</taxon>
        <taxon>ecological metagenomes</taxon>
    </lineage>
</organism>
<proteinExistence type="predicted"/>
<accession>A0A645GYS1</accession>
<protein>
    <submittedName>
        <fullName evidence="1">Uncharacterized protein</fullName>
    </submittedName>
</protein>
<dbReference type="AlphaFoldDB" id="A0A645GYS1"/>
<gene>
    <name evidence="1" type="ORF">SDC9_178360</name>
</gene>
<comment type="caution">
    <text evidence="1">The sequence shown here is derived from an EMBL/GenBank/DDBJ whole genome shotgun (WGS) entry which is preliminary data.</text>
</comment>
<evidence type="ECO:0000313" key="1">
    <source>
        <dbReference type="EMBL" id="MPN30889.1"/>
    </source>
</evidence>
<name>A0A645GYS1_9ZZZZ</name>
<reference evidence="1" key="1">
    <citation type="submission" date="2019-08" db="EMBL/GenBank/DDBJ databases">
        <authorList>
            <person name="Kucharzyk K."/>
            <person name="Murdoch R.W."/>
            <person name="Higgins S."/>
            <person name="Loffler F."/>
        </authorList>
    </citation>
    <scope>NUCLEOTIDE SEQUENCE</scope>
</reference>